<dbReference type="InterPro" id="IPR036397">
    <property type="entry name" value="RNaseH_sf"/>
</dbReference>
<dbReference type="InterPro" id="IPR001584">
    <property type="entry name" value="Integrase_cat-core"/>
</dbReference>
<dbReference type="PROSITE" id="PS50994">
    <property type="entry name" value="INTEGRASE"/>
    <property type="match status" value="1"/>
</dbReference>
<name>A0A6V7Q6E9_ANACO</name>
<dbReference type="InterPro" id="IPR012337">
    <property type="entry name" value="RNaseH-like_sf"/>
</dbReference>
<feature type="domain" description="Integrase catalytic" evidence="1">
    <location>
        <begin position="1"/>
        <end position="151"/>
    </location>
</feature>
<dbReference type="Gene3D" id="3.30.420.10">
    <property type="entry name" value="Ribonuclease H-like superfamily/Ribonuclease H"/>
    <property type="match status" value="1"/>
</dbReference>
<dbReference type="InterPro" id="IPR056924">
    <property type="entry name" value="SH3_Tf2-1"/>
</dbReference>
<dbReference type="SUPFAM" id="SSF53098">
    <property type="entry name" value="Ribonuclease H-like"/>
    <property type="match status" value="1"/>
</dbReference>
<reference evidence="2" key="1">
    <citation type="submission" date="2020-07" db="EMBL/GenBank/DDBJ databases">
        <authorList>
            <person name="Lin J."/>
        </authorList>
    </citation>
    <scope>NUCLEOTIDE SEQUENCE</scope>
</reference>
<organism evidence="2">
    <name type="scientific">Ananas comosus var. bracteatus</name>
    <name type="common">red pineapple</name>
    <dbReference type="NCBI Taxonomy" id="296719"/>
    <lineage>
        <taxon>Eukaryota</taxon>
        <taxon>Viridiplantae</taxon>
        <taxon>Streptophyta</taxon>
        <taxon>Embryophyta</taxon>
        <taxon>Tracheophyta</taxon>
        <taxon>Spermatophyta</taxon>
        <taxon>Magnoliopsida</taxon>
        <taxon>Liliopsida</taxon>
        <taxon>Poales</taxon>
        <taxon>Bromeliaceae</taxon>
        <taxon>Bromelioideae</taxon>
        <taxon>Ananas</taxon>
    </lineage>
</organism>
<dbReference type="GO" id="GO:0003676">
    <property type="term" value="F:nucleic acid binding"/>
    <property type="evidence" value="ECO:0007669"/>
    <property type="project" value="InterPro"/>
</dbReference>
<dbReference type="PANTHER" id="PTHR45835:SF99">
    <property type="entry name" value="CHROMO DOMAIN-CONTAINING PROTEIN-RELATED"/>
    <property type="match status" value="1"/>
</dbReference>
<protein>
    <recommendedName>
        <fullName evidence="1">Integrase catalytic domain-containing protein</fullName>
    </recommendedName>
</protein>
<accession>A0A6V7Q6E9</accession>
<evidence type="ECO:0000259" key="1">
    <source>
        <dbReference type="PROSITE" id="PS50994"/>
    </source>
</evidence>
<evidence type="ECO:0000313" key="2">
    <source>
        <dbReference type="EMBL" id="CAD1838551.1"/>
    </source>
</evidence>
<dbReference type="PANTHER" id="PTHR45835">
    <property type="entry name" value="YALI0A06105P"/>
    <property type="match status" value="1"/>
</dbReference>
<dbReference type="Pfam" id="PF24626">
    <property type="entry name" value="SH3_Tf2-1"/>
    <property type="match status" value="1"/>
</dbReference>
<proteinExistence type="predicted"/>
<dbReference type="EMBL" id="LR862133">
    <property type="protein sequence ID" value="CAD1838551.1"/>
    <property type="molecule type" value="Genomic_DNA"/>
</dbReference>
<gene>
    <name evidence="2" type="ORF">CB5_LOCUS21762</name>
</gene>
<dbReference type="GO" id="GO:0015074">
    <property type="term" value="P:DNA integration"/>
    <property type="evidence" value="ECO:0007669"/>
    <property type="project" value="InterPro"/>
</dbReference>
<sequence length="349" mass="40858">MDFVTGLPRSQRRHDAIWVIVDRLMKSAHFLPMHTTWSRDRLAQLYIDEIVRLHGVPVSIVSDRDTRFVSHFWRSLQQAMGTKLNFSTAFHPQSDGQSERVIQTLEDMLRACVLDYGDGWFRYLPLVEFAYNNSYQASIGMAPYEALYGRRCRSPICWDDVGERLLIGPDLVEDTEAKIRIARERLQIAQSRQRSYVDQRRRDLEFQVGEHVLLKVSPSRGIKRFGLRNKLSPRFVGPFEILERVGPVAYRFALPPSLARVHNVFHVSMLWKYIPDPSHVISPTFIQLREDLSYEEAPIRILAREVKQVRKRSIPYVKVQWANHEEREATWELESSMRESYPQLFTGDV</sequence>
<dbReference type="AlphaFoldDB" id="A0A6V7Q6E9"/>